<dbReference type="AlphaFoldDB" id="A0A5N6JLQ4"/>
<protein>
    <submittedName>
        <fullName evidence="2">Uncharacterized protein</fullName>
    </submittedName>
</protein>
<accession>A0A5N6JLQ4</accession>
<reference evidence="2 3" key="1">
    <citation type="submission" date="2019-04" db="EMBL/GenBank/DDBJ databases">
        <title>Fungal friends and foes A comparative genomics study of 23 Aspergillus species from section Flavi.</title>
        <authorList>
            <consortium name="DOE Joint Genome Institute"/>
            <person name="Kjaerbolling I."/>
            <person name="Vesth T.C."/>
            <person name="Frisvad J.C."/>
            <person name="Nybo J.L."/>
            <person name="Theobald S."/>
            <person name="Kildgaard S."/>
            <person name="Petersen T.I."/>
            <person name="Kuo A."/>
            <person name="Sato A."/>
            <person name="Lyhne E.K."/>
            <person name="Kogle M.E."/>
            <person name="Wiebenga A."/>
            <person name="Kun R.S."/>
            <person name="Lubbers R.J."/>
            <person name="Makela M.R."/>
            <person name="Barry K."/>
            <person name="Chovatia M."/>
            <person name="Clum A."/>
            <person name="Daum C."/>
            <person name="Haridas S."/>
            <person name="He G."/>
            <person name="LaButti K."/>
            <person name="Lipzen A."/>
            <person name="Mondo S."/>
            <person name="Pangilinan J."/>
            <person name="Riley R."/>
            <person name="Salamov A."/>
            <person name="Simmons B.A."/>
            <person name="Magnuson J.K."/>
            <person name="Henrissat B."/>
            <person name="Mortensen U.H."/>
            <person name="Larsen T.O."/>
            <person name="De vries R.P."/>
            <person name="Grigoriev I.V."/>
            <person name="Machida M."/>
            <person name="Baker S.E."/>
            <person name="Andersen M.R."/>
        </authorList>
    </citation>
    <scope>NUCLEOTIDE SEQUENCE [LARGE SCALE GENOMIC DNA]</scope>
    <source>
        <strain evidence="2 3">CBS 117635</strain>
    </source>
</reference>
<name>A0A5N6JLQ4_9EURO</name>
<dbReference type="EMBL" id="ML732767">
    <property type="protein sequence ID" value="KAB8278713.1"/>
    <property type="molecule type" value="Genomic_DNA"/>
</dbReference>
<feature type="transmembrane region" description="Helical" evidence="1">
    <location>
        <begin position="49"/>
        <end position="69"/>
    </location>
</feature>
<keyword evidence="1" id="KW-0812">Transmembrane</keyword>
<keyword evidence="1" id="KW-1133">Transmembrane helix</keyword>
<evidence type="ECO:0000256" key="1">
    <source>
        <dbReference type="SAM" id="Phobius"/>
    </source>
</evidence>
<gene>
    <name evidence="2" type="ORF">BDV30DRAFT_233675</name>
</gene>
<dbReference type="Proteomes" id="UP000326289">
    <property type="component" value="Unassembled WGS sequence"/>
</dbReference>
<evidence type="ECO:0000313" key="3">
    <source>
        <dbReference type="Proteomes" id="UP000326289"/>
    </source>
</evidence>
<keyword evidence="1" id="KW-0472">Membrane</keyword>
<keyword evidence="3" id="KW-1185">Reference proteome</keyword>
<proteinExistence type="predicted"/>
<evidence type="ECO:0000313" key="2">
    <source>
        <dbReference type="EMBL" id="KAB8278713.1"/>
    </source>
</evidence>
<organism evidence="2 3">
    <name type="scientific">Aspergillus minisclerotigenes</name>
    <dbReference type="NCBI Taxonomy" id="656917"/>
    <lineage>
        <taxon>Eukaryota</taxon>
        <taxon>Fungi</taxon>
        <taxon>Dikarya</taxon>
        <taxon>Ascomycota</taxon>
        <taxon>Pezizomycotina</taxon>
        <taxon>Eurotiomycetes</taxon>
        <taxon>Eurotiomycetidae</taxon>
        <taxon>Eurotiales</taxon>
        <taxon>Aspergillaceae</taxon>
        <taxon>Aspergillus</taxon>
        <taxon>Aspergillus subgen. Circumdati</taxon>
    </lineage>
</organism>
<sequence>MPQGRQIVDSRAWLDPITQSERPDPQELTRAHLTKLSLFWGHLTASGMVSWKFCFWLCLNGGLMVVVGIENALQNTEKRMALPNVNGIPPPSGNEEEKKCTLPRKPIYPESLRAILARLHHTATLRVAASSQMKRAVHPH</sequence>